<keyword evidence="5" id="KW-0539">Nucleus</keyword>
<evidence type="ECO:0000313" key="7">
    <source>
        <dbReference type="Proteomes" id="UP001187531"/>
    </source>
</evidence>
<gene>
    <name evidence="6" type="ORF">QYM36_006196</name>
</gene>
<dbReference type="InterPro" id="IPR012337">
    <property type="entry name" value="RNaseH-like_sf"/>
</dbReference>
<evidence type="ECO:0000256" key="1">
    <source>
        <dbReference type="ARBA" id="ARBA00004123"/>
    </source>
</evidence>
<organism evidence="6 7">
    <name type="scientific">Artemia franciscana</name>
    <name type="common">Brine shrimp</name>
    <name type="synonym">Artemia sanfranciscana</name>
    <dbReference type="NCBI Taxonomy" id="6661"/>
    <lineage>
        <taxon>Eukaryota</taxon>
        <taxon>Metazoa</taxon>
        <taxon>Ecdysozoa</taxon>
        <taxon>Arthropoda</taxon>
        <taxon>Crustacea</taxon>
        <taxon>Branchiopoda</taxon>
        <taxon>Anostraca</taxon>
        <taxon>Artemiidae</taxon>
        <taxon>Artemia</taxon>
    </lineage>
</organism>
<evidence type="ECO:0000313" key="6">
    <source>
        <dbReference type="EMBL" id="KAK2717327.1"/>
    </source>
</evidence>
<evidence type="ECO:0000256" key="2">
    <source>
        <dbReference type="ARBA" id="ARBA00022723"/>
    </source>
</evidence>
<name>A0AA88L595_ARTSF</name>
<dbReference type="EMBL" id="JAVRJZ010000010">
    <property type="protein sequence ID" value="KAK2717327.1"/>
    <property type="molecule type" value="Genomic_DNA"/>
</dbReference>
<comment type="caution">
    <text evidence="6">The sequence shown here is derived from an EMBL/GenBank/DDBJ whole genome shotgun (WGS) entry which is preliminary data.</text>
</comment>
<evidence type="ECO:0000256" key="4">
    <source>
        <dbReference type="ARBA" id="ARBA00022833"/>
    </source>
</evidence>
<accession>A0AA88L595</accession>
<keyword evidence="7" id="KW-1185">Reference proteome</keyword>
<dbReference type="GO" id="GO:0005634">
    <property type="term" value="C:nucleus"/>
    <property type="evidence" value="ECO:0007669"/>
    <property type="project" value="UniProtKB-SubCell"/>
</dbReference>
<keyword evidence="4" id="KW-0862">Zinc</keyword>
<dbReference type="PANTHER" id="PTHR46481">
    <property type="entry name" value="ZINC FINGER BED DOMAIN-CONTAINING PROTEIN 4"/>
    <property type="match status" value="1"/>
</dbReference>
<protein>
    <submittedName>
        <fullName evidence="6">Uncharacterized protein</fullName>
    </submittedName>
</protein>
<keyword evidence="3" id="KW-0863">Zinc-finger</keyword>
<comment type="subcellular location">
    <subcellularLocation>
        <location evidence="1">Nucleus</location>
    </subcellularLocation>
</comment>
<sequence>MDLFGKLIMKKDSAVKIDDSENYYCKVCFQQADKEKVLKCIYKGLARYKRGFSTGNLLTRLKAVHESDAEVQRLLKVADKAGGTNKGKSDILKSFRDTPRSNASISKEAKSILGRNIALLCSADCLLFGVVNGKGFGDFCVKHDIVANTGDLPSDRHNATNCVQDIYTSCFTAIKELLTKKSELVKDTVAVTLDIWTDSCQHLSYQCHRLIYQNDEFEMRNVALTNLCFMTDRHTTENICKDYRATLRLFDIAGKNLAMVHDRGSNTVKACHLDRLDSKSRDVPDRVDHFSQVIRCRCALREIPNIEDPKQRSKLLIIPGREFNRVSDKEYKADRSKNEVYWQKKKRQNPYYGDKAVTSEMALQRNLATLKRKRRVAQAKEIVPVFTEDFQFAFNFPFGPVDVYYLWMLKVQPWSIKEFRGWHLCE</sequence>
<reference evidence="6" key="1">
    <citation type="submission" date="2023-07" db="EMBL/GenBank/DDBJ databases">
        <title>Chromosome-level genome assembly of Artemia franciscana.</title>
        <authorList>
            <person name="Jo E."/>
        </authorList>
    </citation>
    <scope>NUCLEOTIDE SEQUENCE</scope>
    <source>
        <tissue evidence="6">Whole body</tissue>
    </source>
</reference>
<dbReference type="AlphaFoldDB" id="A0AA88L595"/>
<dbReference type="SUPFAM" id="SSF53098">
    <property type="entry name" value="Ribonuclease H-like"/>
    <property type="match status" value="1"/>
</dbReference>
<evidence type="ECO:0000256" key="5">
    <source>
        <dbReference type="ARBA" id="ARBA00023242"/>
    </source>
</evidence>
<dbReference type="InterPro" id="IPR052035">
    <property type="entry name" value="ZnF_BED_domain_contain"/>
</dbReference>
<dbReference type="Proteomes" id="UP001187531">
    <property type="component" value="Unassembled WGS sequence"/>
</dbReference>
<dbReference type="PANTHER" id="PTHR46481:SF10">
    <property type="entry name" value="ZINC FINGER BED DOMAIN-CONTAINING PROTEIN 39"/>
    <property type="match status" value="1"/>
</dbReference>
<keyword evidence="2" id="KW-0479">Metal-binding</keyword>
<proteinExistence type="predicted"/>
<evidence type="ECO:0000256" key="3">
    <source>
        <dbReference type="ARBA" id="ARBA00022771"/>
    </source>
</evidence>
<dbReference type="GO" id="GO:0008270">
    <property type="term" value="F:zinc ion binding"/>
    <property type="evidence" value="ECO:0007669"/>
    <property type="project" value="UniProtKB-KW"/>
</dbReference>